<dbReference type="EMBL" id="JAUHQA010000001">
    <property type="protein sequence ID" value="MDN4480214.1"/>
    <property type="molecule type" value="Genomic_DNA"/>
</dbReference>
<sequence>MTESQSFTYTTRTNGEVEIMRDGSVALLLRGDDAEDFLAQVKDGDADQVMATFVGGQSGAAPTAGMDTHPAMEKPLDGPVPHGDGEPREADGEERPSS</sequence>
<feature type="region of interest" description="Disordered" evidence="1">
    <location>
        <begin position="58"/>
        <end position="98"/>
    </location>
</feature>
<keyword evidence="3" id="KW-1185">Reference proteome</keyword>
<organism evidence="2 3">
    <name type="scientific">Demequina muriae</name>
    <dbReference type="NCBI Taxonomy" id="3051664"/>
    <lineage>
        <taxon>Bacteria</taxon>
        <taxon>Bacillati</taxon>
        <taxon>Actinomycetota</taxon>
        <taxon>Actinomycetes</taxon>
        <taxon>Micrococcales</taxon>
        <taxon>Demequinaceae</taxon>
        <taxon>Demequina</taxon>
    </lineage>
</organism>
<proteinExistence type="predicted"/>
<name>A0ABT8GG29_9MICO</name>
<protein>
    <submittedName>
        <fullName evidence="2">Uncharacterized protein</fullName>
    </submittedName>
</protein>
<feature type="compositionally biased region" description="Basic and acidic residues" evidence="1">
    <location>
        <begin position="83"/>
        <end position="98"/>
    </location>
</feature>
<gene>
    <name evidence="2" type="ORF">QQX02_04665</name>
</gene>
<comment type="caution">
    <text evidence="2">The sequence shown here is derived from an EMBL/GenBank/DDBJ whole genome shotgun (WGS) entry which is preliminary data.</text>
</comment>
<dbReference type="RefSeq" id="WP_301141570.1">
    <property type="nucleotide sequence ID" value="NZ_JAUHQA010000001.1"/>
</dbReference>
<evidence type="ECO:0000313" key="3">
    <source>
        <dbReference type="Proteomes" id="UP001172708"/>
    </source>
</evidence>
<evidence type="ECO:0000313" key="2">
    <source>
        <dbReference type="EMBL" id="MDN4480214.1"/>
    </source>
</evidence>
<evidence type="ECO:0000256" key="1">
    <source>
        <dbReference type="SAM" id="MobiDB-lite"/>
    </source>
</evidence>
<dbReference type="Proteomes" id="UP001172708">
    <property type="component" value="Unassembled WGS sequence"/>
</dbReference>
<reference evidence="2" key="1">
    <citation type="submission" date="2023-06" db="EMBL/GenBank/DDBJ databases">
        <title>Egi l300058.</title>
        <authorList>
            <person name="Gao L."/>
            <person name="Fang B.-Z."/>
            <person name="Li W.-J."/>
        </authorList>
    </citation>
    <scope>NUCLEOTIDE SEQUENCE</scope>
    <source>
        <strain evidence="2">EGI L300058</strain>
    </source>
</reference>
<accession>A0ABT8GG29</accession>